<dbReference type="PANTHER" id="PTHR43178:SF5">
    <property type="entry name" value="LIPOAMIDE ACYLTRANSFERASE COMPONENT OF BRANCHED-CHAIN ALPHA-KETO ACID DEHYDROGENASE COMPLEX, MITOCHONDRIAL"/>
    <property type="match status" value="1"/>
</dbReference>
<dbReference type="InterPro" id="IPR000089">
    <property type="entry name" value="Biotin_lipoyl"/>
</dbReference>
<dbReference type="SUPFAM" id="SSF52777">
    <property type="entry name" value="CoA-dependent acyltransferases"/>
    <property type="match status" value="1"/>
</dbReference>
<dbReference type="OrthoDB" id="9805770at2"/>
<feature type="compositionally biased region" description="Acidic residues" evidence="7">
    <location>
        <begin position="82"/>
        <end position="98"/>
    </location>
</feature>
<dbReference type="InterPro" id="IPR050743">
    <property type="entry name" value="2-oxoacid_DH_E2_comp"/>
</dbReference>
<dbReference type="GO" id="GO:0005737">
    <property type="term" value="C:cytoplasm"/>
    <property type="evidence" value="ECO:0007669"/>
    <property type="project" value="TreeGrafter"/>
</dbReference>
<feature type="compositionally biased region" description="Low complexity" evidence="7">
    <location>
        <begin position="158"/>
        <end position="167"/>
    </location>
</feature>
<dbReference type="GO" id="GO:0031405">
    <property type="term" value="F:lipoic acid binding"/>
    <property type="evidence" value="ECO:0007669"/>
    <property type="project" value="TreeGrafter"/>
</dbReference>
<keyword evidence="10" id="KW-1185">Reference proteome</keyword>
<feature type="compositionally biased region" description="Low complexity" evidence="7">
    <location>
        <begin position="99"/>
        <end position="108"/>
    </location>
</feature>
<evidence type="ECO:0000256" key="3">
    <source>
        <dbReference type="ARBA" id="ARBA00022679"/>
    </source>
</evidence>
<proteinExistence type="inferred from homology"/>
<dbReference type="PROSITE" id="PS50968">
    <property type="entry name" value="BIOTINYL_LIPOYL"/>
    <property type="match status" value="1"/>
</dbReference>
<dbReference type="AlphaFoldDB" id="A0A161IHU5"/>
<dbReference type="Gene3D" id="3.30.559.10">
    <property type="entry name" value="Chloramphenicol acetyltransferase-like domain"/>
    <property type="match status" value="1"/>
</dbReference>
<evidence type="ECO:0000256" key="7">
    <source>
        <dbReference type="SAM" id="MobiDB-lite"/>
    </source>
</evidence>
<dbReference type="InterPro" id="IPR011053">
    <property type="entry name" value="Single_hybrid_motif"/>
</dbReference>
<dbReference type="KEGG" id="ido:I598_1786"/>
<evidence type="ECO:0000256" key="6">
    <source>
        <dbReference type="RuleBase" id="RU003423"/>
    </source>
</evidence>
<gene>
    <name evidence="9" type="primary">pdhC_1</name>
    <name evidence="9" type="ORF">I598_1786</name>
</gene>
<evidence type="ECO:0000256" key="1">
    <source>
        <dbReference type="ARBA" id="ARBA00001938"/>
    </source>
</evidence>
<evidence type="ECO:0000259" key="8">
    <source>
        <dbReference type="PROSITE" id="PS50968"/>
    </source>
</evidence>
<name>A0A161IHU5_9MICO</name>
<evidence type="ECO:0000256" key="5">
    <source>
        <dbReference type="ARBA" id="ARBA00023315"/>
    </source>
</evidence>
<evidence type="ECO:0000313" key="9">
    <source>
        <dbReference type="EMBL" id="ANC31334.1"/>
    </source>
</evidence>
<keyword evidence="4 6" id="KW-0450">Lipoyl</keyword>
<feature type="compositionally biased region" description="Polar residues" evidence="7">
    <location>
        <begin position="480"/>
        <end position="490"/>
    </location>
</feature>
<feature type="region of interest" description="Disordered" evidence="7">
    <location>
        <begin position="79"/>
        <end position="224"/>
    </location>
</feature>
<dbReference type="GO" id="GO:0016407">
    <property type="term" value="F:acetyltransferase activity"/>
    <property type="evidence" value="ECO:0007669"/>
    <property type="project" value="TreeGrafter"/>
</dbReference>
<dbReference type="InterPro" id="IPR023213">
    <property type="entry name" value="CAT-like_dom_sf"/>
</dbReference>
<dbReference type="CDD" id="cd06849">
    <property type="entry name" value="lipoyl_domain"/>
    <property type="match status" value="1"/>
</dbReference>
<dbReference type="EC" id="2.3.1.-" evidence="6"/>
<organism evidence="9 10">
    <name type="scientific">Isoptericola dokdonensis DS-3</name>
    <dbReference type="NCBI Taxonomy" id="1300344"/>
    <lineage>
        <taxon>Bacteria</taxon>
        <taxon>Bacillati</taxon>
        <taxon>Actinomycetota</taxon>
        <taxon>Actinomycetes</taxon>
        <taxon>Micrococcales</taxon>
        <taxon>Promicromonosporaceae</taxon>
        <taxon>Isoptericola</taxon>
    </lineage>
</organism>
<sequence length="490" mass="49744">MSADVVFRLPDLGEGLTESEIVEWQVAVGDVVTLNQVIAEVETAKAMVELPSPVAGRIAALHAQEGDVVQVGEPLVTFAADADSDPDPDPGDDADADGADAGAARPADAGGGDEAGSTRAPAAPRSDDGPPADDASSAGSTDGSTNGRTDGAQPNLVGYGARPARAGRPTRRPRRHVEAPVDPFGRRGPAHAGHGPRDAAADVGTDAGSPVPGATGPAGEVREPVRSVRRQTAAAMVASVGVPQATVHLTCDVTDTLDLLERLRAHPRTAGVRLTVLTLVARAVCALAAEHPALVTRWVESDDGPKLVRSGQVDLGVAVATARGLVVPHVLAADTLSLVGLARALADLTTTAREGRSTPQSLRPGHLTLTNVGVFGVDAGTPLLNPGETAILGIGQVARRPWEHDGEVALRRVVTLSLTFDHRVVDGEQGALFLADLGALLTDPGLALLLGGADETAPPPPPRSAGAEPGVEPGAEAGRSATTSPAEVAR</sequence>
<comment type="similarity">
    <text evidence="2 6">Belongs to the 2-oxoacid dehydrogenase family.</text>
</comment>
<feature type="compositionally biased region" description="Low complexity" evidence="7">
    <location>
        <begin position="132"/>
        <end position="145"/>
    </location>
</feature>
<dbReference type="EMBL" id="CP014209">
    <property type="protein sequence ID" value="ANC31334.1"/>
    <property type="molecule type" value="Genomic_DNA"/>
</dbReference>
<keyword evidence="9" id="KW-0670">Pyruvate</keyword>
<dbReference type="Gene3D" id="2.40.50.100">
    <property type="match status" value="1"/>
</dbReference>
<dbReference type="Pfam" id="PF00364">
    <property type="entry name" value="Biotin_lipoyl"/>
    <property type="match status" value="1"/>
</dbReference>
<dbReference type="PANTHER" id="PTHR43178">
    <property type="entry name" value="DIHYDROLIPOAMIDE ACETYLTRANSFERASE COMPONENT OF PYRUVATE DEHYDROGENASE COMPLEX"/>
    <property type="match status" value="1"/>
</dbReference>
<reference evidence="9 10" key="1">
    <citation type="submission" date="2016-01" db="EMBL/GenBank/DDBJ databases">
        <title>Complete genome sequence of a soil Actinobacterium, Isoptericola dokdonensis DS-3.</title>
        <authorList>
            <person name="Kwon S.-K."/>
            <person name="Kim J.F."/>
        </authorList>
    </citation>
    <scope>NUCLEOTIDE SEQUENCE [LARGE SCALE GENOMIC DNA]</scope>
    <source>
        <strain evidence="9 10">DS-3</strain>
    </source>
</reference>
<dbReference type="SUPFAM" id="SSF51230">
    <property type="entry name" value="Single hybrid motif"/>
    <property type="match status" value="1"/>
</dbReference>
<keyword evidence="3 6" id="KW-0808">Transferase</keyword>
<feature type="domain" description="Lipoyl-binding" evidence="8">
    <location>
        <begin position="4"/>
        <end position="79"/>
    </location>
</feature>
<evidence type="ECO:0000256" key="2">
    <source>
        <dbReference type="ARBA" id="ARBA00007317"/>
    </source>
</evidence>
<dbReference type="STRING" id="1300344.I598_1786"/>
<dbReference type="RefSeq" id="WP_068202649.1">
    <property type="nucleotide sequence ID" value="NZ_CP014209.1"/>
</dbReference>
<dbReference type="PATRIC" id="fig|1300344.3.peg.1793"/>
<comment type="cofactor">
    <cofactor evidence="1 6">
        <name>(R)-lipoate</name>
        <dbReference type="ChEBI" id="CHEBI:83088"/>
    </cofactor>
</comment>
<protein>
    <recommendedName>
        <fullName evidence="6">Dihydrolipoamide acetyltransferase component of pyruvate dehydrogenase complex</fullName>
        <ecNumber evidence="6">2.3.1.-</ecNumber>
    </recommendedName>
</protein>
<accession>A0A161IHU5</accession>
<evidence type="ECO:0000256" key="4">
    <source>
        <dbReference type="ARBA" id="ARBA00022823"/>
    </source>
</evidence>
<dbReference type="Proteomes" id="UP000076794">
    <property type="component" value="Chromosome"/>
</dbReference>
<evidence type="ECO:0000313" key="10">
    <source>
        <dbReference type="Proteomes" id="UP000076794"/>
    </source>
</evidence>
<dbReference type="InterPro" id="IPR001078">
    <property type="entry name" value="2-oxoacid_DH_actylTfrase"/>
</dbReference>
<dbReference type="Pfam" id="PF00198">
    <property type="entry name" value="2-oxoacid_dh"/>
    <property type="match status" value="1"/>
</dbReference>
<keyword evidence="5 6" id="KW-0012">Acyltransferase</keyword>
<feature type="region of interest" description="Disordered" evidence="7">
    <location>
        <begin position="451"/>
        <end position="490"/>
    </location>
</feature>